<proteinExistence type="predicted"/>
<accession>A0AAV1TJ93</accession>
<evidence type="ECO:0000313" key="2">
    <source>
        <dbReference type="Proteomes" id="UP001162060"/>
    </source>
</evidence>
<dbReference type="EMBL" id="CAKLBY020000052">
    <property type="protein sequence ID" value="CAK7920638.1"/>
    <property type="molecule type" value="Genomic_DNA"/>
</dbReference>
<gene>
    <name evidence="1" type="ORF">PM001_LOCUS6767</name>
</gene>
<dbReference type="Proteomes" id="UP001162060">
    <property type="component" value="Unassembled WGS sequence"/>
</dbReference>
<protein>
    <submittedName>
        <fullName evidence="1">Uncharacterized protein</fullName>
    </submittedName>
</protein>
<dbReference type="AlphaFoldDB" id="A0AAV1TJ93"/>
<name>A0AAV1TJ93_9STRA</name>
<reference evidence="1" key="1">
    <citation type="submission" date="2024-01" db="EMBL/GenBank/DDBJ databases">
        <authorList>
            <person name="Webb A."/>
        </authorList>
    </citation>
    <scope>NUCLEOTIDE SEQUENCE</scope>
    <source>
        <strain evidence="1">Pm1</strain>
    </source>
</reference>
<evidence type="ECO:0000313" key="1">
    <source>
        <dbReference type="EMBL" id="CAK7920638.1"/>
    </source>
</evidence>
<organism evidence="1 2">
    <name type="scientific">Peronospora matthiolae</name>
    <dbReference type="NCBI Taxonomy" id="2874970"/>
    <lineage>
        <taxon>Eukaryota</taxon>
        <taxon>Sar</taxon>
        <taxon>Stramenopiles</taxon>
        <taxon>Oomycota</taxon>
        <taxon>Peronosporomycetes</taxon>
        <taxon>Peronosporales</taxon>
        <taxon>Peronosporaceae</taxon>
        <taxon>Peronospora</taxon>
    </lineage>
</organism>
<sequence>MVSAEYVPTDARLANVLTKILSAPRMLTLQEKIGLV</sequence>
<comment type="caution">
    <text evidence="1">The sequence shown here is derived from an EMBL/GenBank/DDBJ whole genome shotgun (WGS) entry which is preliminary data.</text>
</comment>